<dbReference type="GO" id="GO:0005829">
    <property type="term" value="C:cytosol"/>
    <property type="evidence" value="ECO:0007669"/>
    <property type="project" value="TreeGrafter"/>
</dbReference>
<accession>A0A642V127</accession>
<keyword evidence="4" id="KW-1185">Reference proteome</keyword>
<dbReference type="Proteomes" id="UP000761534">
    <property type="component" value="Unassembled WGS sequence"/>
</dbReference>
<feature type="region of interest" description="Disordered" evidence="1">
    <location>
        <begin position="242"/>
        <end position="268"/>
    </location>
</feature>
<comment type="caution">
    <text evidence="3">The sequence shown here is derived from an EMBL/GenBank/DDBJ whole genome shotgun (WGS) entry which is preliminary data.</text>
</comment>
<organism evidence="3 4">
    <name type="scientific">Trichomonascus ciferrii</name>
    <dbReference type="NCBI Taxonomy" id="44093"/>
    <lineage>
        <taxon>Eukaryota</taxon>
        <taxon>Fungi</taxon>
        <taxon>Dikarya</taxon>
        <taxon>Ascomycota</taxon>
        <taxon>Saccharomycotina</taxon>
        <taxon>Dipodascomycetes</taxon>
        <taxon>Dipodascales</taxon>
        <taxon>Trichomonascaceae</taxon>
        <taxon>Trichomonascus</taxon>
        <taxon>Trichomonascus ciferrii complex</taxon>
    </lineage>
</organism>
<proteinExistence type="predicted"/>
<gene>
    <name evidence="3" type="ORF">TRICI_004149</name>
</gene>
<name>A0A642V127_9ASCO</name>
<dbReference type="EMBL" id="SWFS01000317">
    <property type="protein sequence ID" value="KAA8910351.1"/>
    <property type="molecule type" value="Genomic_DNA"/>
</dbReference>
<evidence type="ECO:0000313" key="4">
    <source>
        <dbReference type="Proteomes" id="UP000761534"/>
    </source>
</evidence>
<reference evidence="3" key="1">
    <citation type="journal article" date="2019" name="G3 (Bethesda)">
        <title>Genome Assemblies of Two Rare Opportunistic Yeast Pathogens: Diutina rugosa (syn. Candida rugosa) and Trichomonascus ciferrii (syn. Candida ciferrii).</title>
        <authorList>
            <person name="Mixao V."/>
            <person name="Saus E."/>
            <person name="Hansen A.P."/>
            <person name="Lass-Florl C."/>
            <person name="Gabaldon T."/>
        </authorList>
    </citation>
    <scope>NUCLEOTIDE SEQUENCE</scope>
    <source>
        <strain evidence="3">CBS 4856</strain>
    </source>
</reference>
<feature type="compositionally biased region" description="Low complexity" evidence="1">
    <location>
        <begin position="242"/>
        <end position="253"/>
    </location>
</feature>
<feature type="domain" description="Transcriptional regulatory protein RXT2 N-terminal" evidence="2">
    <location>
        <begin position="16"/>
        <end position="99"/>
    </location>
</feature>
<dbReference type="PANTHER" id="PTHR28232:SF1">
    <property type="entry name" value="TRANSCRIPTIONAL REGULATORY PROTEIN RXT2"/>
    <property type="match status" value="1"/>
</dbReference>
<dbReference type="OrthoDB" id="2405722at2759"/>
<dbReference type="InterPro" id="IPR039602">
    <property type="entry name" value="Rxt2"/>
</dbReference>
<feature type="compositionally biased region" description="Acidic residues" evidence="1">
    <location>
        <begin position="23"/>
        <end position="35"/>
    </location>
</feature>
<dbReference type="Pfam" id="PF08595">
    <property type="entry name" value="RXT2_N"/>
    <property type="match status" value="1"/>
</dbReference>
<feature type="region of interest" description="Disordered" evidence="1">
    <location>
        <begin position="1"/>
        <end position="38"/>
    </location>
</feature>
<evidence type="ECO:0000259" key="2">
    <source>
        <dbReference type="Pfam" id="PF08595"/>
    </source>
</evidence>
<evidence type="ECO:0000256" key="1">
    <source>
        <dbReference type="SAM" id="MobiDB-lite"/>
    </source>
</evidence>
<dbReference type="VEuPathDB" id="FungiDB:TRICI_004149"/>
<protein>
    <recommendedName>
        <fullName evidence="2">Transcriptional regulatory protein RXT2 N-terminal domain-containing protein</fullName>
    </recommendedName>
</protein>
<dbReference type="GO" id="GO:0033698">
    <property type="term" value="C:Rpd3L complex"/>
    <property type="evidence" value="ECO:0007669"/>
    <property type="project" value="TreeGrafter"/>
</dbReference>
<dbReference type="InterPro" id="IPR013904">
    <property type="entry name" value="RXT2_N"/>
</dbReference>
<dbReference type="AlphaFoldDB" id="A0A642V127"/>
<sequence>MGNKKQAVVYKKRKLEDVHPEDATYDDSDGDSDPYEDIKLGDLLTPVSHPTELPKHPAISRTYKSEAIRKLSKRALDIICEEQKHAVQFSKLMSVFLGDDPSYARSEKMSLPIYEHLGQDDVLNGNMIDESSTTTVKAEVEDNDRRVTRKQVSQEMDPFFALPQINVDRDFGLSKETAEESRQLAQIALQRSEEFIRCMTNVRMGLLRAERRKDMVYNWCDEMATQQEQTQAAIAVQAQAAAQAANNPAVNNPSPSVEPELSRSNGTA</sequence>
<evidence type="ECO:0000313" key="3">
    <source>
        <dbReference type="EMBL" id="KAA8910351.1"/>
    </source>
</evidence>
<dbReference type="PANTHER" id="PTHR28232">
    <property type="entry name" value="TRANSCRIPTIONAL REGULATORY PROTEIN RXT2"/>
    <property type="match status" value="1"/>
</dbReference>